<evidence type="ECO:0000256" key="5">
    <source>
        <dbReference type="ARBA" id="ARBA00022840"/>
    </source>
</evidence>
<dbReference type="InterPro" id="IPR041569">
    <property type="entry name" value="AAA_lid_3"/>
</dbReference>
<evidence type="ECO:0000256" key="3">
    <source>
        <dbReference type="ARBA" id="ARBA00022737"/>
    </source>
</evidence>
<evidence type="ECO:0000256" key="2">
    <source>
        <dbReference type="ARBA" id="ARBA00022490"/>
    </source>
</evidence>
<evidence type="ECO:0000313" key="8">
    <source>
        <dbReference type="EMBL" id="CAG9859780.1"/>
    </source>
</evidence>
<evidence type="ECO:0000256" key="6">
    <source>
        <dbReference type="ARBA" id="ARBA00061477"/>
    </source>
</evidence>
<dbReference type="AlphaFoldDB" id="A0A9N9XPE5"/>
<evidence type="ECO:0000256" key="4">
    <source>
        <dbReference type="ARBA" id="ARBA00022741"/>
    </source>
</evidence>
<dbReference type="FunFam" id="1.10.8.60:FF:000069">
    <property type="entry name" value="spermatogenesis-associated protein 5 isoform X1"/>
    <property type="match status" value="1"/>
</dbReference>
<keyword evidence="3" id="KW-0677">Repeat</keyword>
<dbReference type="InterPro" id="IPR027417">
    <property type="entry name" value="P-loop_NTPase"/>
</dbReference>
<reference evidence="8" key="1">
    <citation type="submission" date="2022-01" db="EMBL/GenBank/DDBJ databases">
        <authorList>
            <person name="King R."/>
        </authorList>
    </citation>
    <scope>NUCLEOTIDE SEQUENCE</scope>
</reference>
<name>A0A9N9XPE5_PHYSR</name>
<dbReference type="GO" id="GO:0005737">
    <property type="term" value="C:cytoplasm"/>
    <property type="evidence" value="ECO:0007669"/>
    <property type="project" value="UniProtKB-SubCell"/>
</dbReference>
<accession>A0A9N9XPE5</accession>
<dbReference type="Proteomes" id="UP001153712">
    <property type="component" value="Chromosome 3"/>
</dbReference>
<feature type="domain" description="AAA+ ATPase" evidence="7">
    <location>
        <begin position="285"/>
        <end position="421"/>
    </location>
</feature>
<dbReference type="InterPro" id="IPR003593">
    <property type="entry name" value="AAA+_ATPase"/>
</dbReference>
<comment type="similarity">
    <text evidence="6">Belongs to the AAA ATPase family. AFG2 subfamily.</text>
</comment>
<evidence type="ECO:0000256" key="1">
    <source>
        <dbReference type="ARBA" id="ARBA00004496"/>
    </source>
</evidence>
<feature type="domain" description="AAA+ ATPase" evidence="7">
    <location>
        <begin position="542"/>
        <end position="679"/>
    </location>
</feature>
<dbReference type="Gene3D" id="3.40.50.300">
    <property type="entry name" value="P-loop containing nucleotide triphosphate hydrolases"/>
    <property type="match status" value="2"/>
</dbReference>
<dbReference type="CDD" id="cd19511">
    <property type="entry name" value="RecA-like_CDC48_r2-like"/>
    <property type="match status" value="1"/>
</dbReference>
<keyword evidence="4" id="KW-0547">Nucleotide-binding</keyword>
<dbReference type="SMART" id="SM00382">
    <property type="entry name" value="AAA"/>
    <property type="match status" value="2"/>
</dbReference>
<evidence type="ECO:0000259" key="7">
    <source>
        <dbReference type="SMART" id="SM00382"/>
    </source>
</evidence>
<dbReference type="OrthoDB" id="27435at2759"/>
<dbReference type="GO" id="GO:0016887">
    <property type="term" value="F:ATP hydrolysis activity"/>
    <property type="evidence" value="ECO:0007669"/>
    <property type="project" value="InterPro"/>
</dbReference>
<dbReference type="InterPro" id="IPR003959">
    <property type="entry name" value="ATPase_AAA_core"/>
</dbReference>
<dbReference type="PANTHER" id="PTHR23077:SF27">
    <property type="entry name" value="ATPASE FAMILY GENE 2 PROTEIN HOMOLOG A"/>
    <property type="match status" value="1"/>
</dbReference>
<proteinExistence type="inferred from homology"/>
<dbReference type="EMBL" id="OU900096">
    <property type="protein sequence ID" value="CAG9859780.1"/>
    <property type="molecule type" value="Genomic_DNA"/>
</dbReference>
<protein>
    <recommendedName>
        <fullName evidence="7">AAA+ ATPase domain-containing protein</fullName>
    </recommendedName>
</protein>
<dbReference type="SUPFAM" id="SSF52540">
    <property type="entry name" value="P-loop containing nucleoside triphosphate hydrolases"/>
    <property type="match status" value="2"/>
</dbReference>
<organism evidence="8 9">
    <name type="scientific">Phyllotreta striolata</name>
    <name type="common">Striped flea beetle</name>
    <name type="synonym">Crioceris striolata</name>
    <dbReference type="NCBI Taxonomy" id="444603"/>
    <lineage>
        <taxon>Eukaryota</taxon>
        <taxon>Metazoa</taxon>
        <taxon>Ecdysozoa</taxon>
        <taxon>Arthropoda</taxon>
        <taxon>Hexapoda</taxon>
        <taxon>Insecta</taxon>
        <taxon>Pterygota</taxon>
        <taxon>Neoptera</taxon>
        <taxon>Endopterygota</taxon>
        <taxon>Coleoptera</taxon>
        <taxon>Polyphaga</taxon>
        <taxon>Cucujiformia</taxon>
        <taxon>Chrysomeloidea</taxon>
        <taxon>Chrysomelidae</taxon>
        <taxon>Galerucinae</taxon>
        <taxon>Alticini</taxon>
        <taxon>Phyllotreta</taxon>
    </lineage>
</organism>
<sequence length="768" mass="86553">MSQQKAKKHSNWMQCENCLAFLQNKDTECHSNDCPPSSEQNSYNFVRNNILHGTVDLKTNDEIKNISQFDRDSIVFLSESVIRMCSLAIGDWAIVENLDEQSIPHVAKMVWPNVEKSITSALFTKNGLELSSFKPGQRITLRKLCPGNEASSISLVTLNSPKTLEFTPELHSRLSNSFCKKFLTVGNKIKIMFYGKELAFQIVSINSNKGTIEEGLKKMDLGDRNACEFYEVVSKTKWICHKNNDNYQESIENKKCDRPAGVEDEIVEIEELMTACLEKSLYRTRIKGILLYGHSGTGKTSIVNYIASKSEVNLLRLSPLELFSNNSTAEKYIKQLYEEAVDKAPTLVILEDFDIICPSKNSRLTEIEKKTNSLLLKLFDDVHSQRAKVFFIATSNKPDNIDPAFRRCGRLDREIEIPTPGPKSRQAILDNIFEQLNIDLDKRLCQDVSSNTHGFVGSDLVSLCSMATLNANRRNKSSLTKEDFEYALKRVRPSAMREVQIEIPNVKWSDIGGQEHLKTILKQAIEWPLKYPESFTRLGVTPPKGVLMFGPPGCSKTMIAKALACESGLNFLSIKGPELFSKWVGESERAVREVFRKARQVAPSIIFFDEIDALGGERGSNSGANVQERVLAQLLTELDGVTPLQDVTILAATNRPDRIDKALLRPGRLDRIVYVSLPDEQTRRDIFRIKLSKMPVSGVDIDTLVSETENYSGAEINAVCHEAAMLALEESLESEFVSRRHFEKALTLITPRTPLSLIKLYEDYLNKN</sequence>
<gene>
    <name evidence="8" type="ORF">PHYEVI_LOCUS6147</name>
</gene>
<dbReference type="Gene3D" id="1.10.8.60">
    <property type="match status" value="2"/>
</dbReference>
<dbReference type="PROSITE" id="PS00674">
    <property type="entry name" value="AAA"/>
    <property type="match status" value="1"/>
</dbReference>
<keyword evidence="2" id="KW-0963">Cytoplasm</keyword>
<dbReference type="InterPro" id="IPR050168">
    <property type="entry name" value="AAA_ATPase_domain"/>
</dbReference>
<keyword evidence="5" id="KW-0067">ATP-binding</keyword>
<dbReference type="Pfam" id="PF00004">
    <property type="entry name" value="AAA"/>
    <property type="match status" value="2"/>
</dbReference>
<evidence type="ECO:0000313" key="9">
    <source>
        <dbReference type="Proteomes" id="UP001153712"/>
    </source>
</evidence>
<dbReference type="GO" id="GO:0005524">
    <property type="term" value="F:ATP binding"/>
    <property type="evidence" value="ECO:0007669"/>
    <property type="project" value="UniProtKB-KW"/>
</dbReference>
<dbReference type="PANTHER" id="PTHR23077">
    <property type="entry name" value="AAA-FAMILY ATPASE"/>
    <property type="match status" value="1"/>
</dbReference>
<dbReference type="FunFam" id="3.40.50.300:FF:000567">
    <property type="entry name" value="ATPase, AAA family protein"/>
    <property type="match status" value="1"/>
</dbReference>
<dbReference type="InterPro" id="IPR003960">
    <property type="entry name" value="ATPase_AAA_CS"/>
</dbReference>
<keyword evidence="9" id="KW-1185">Reference proteome</keyword>
<dbReference type="Pfam" id="PF17862">
    <property type="entry name" value="AAA_lid_3"/>
    <property type="match status" value="2"/>
</dbReference>
<comment type="subcellular location">
    <subcellularLocation>
        <location evidence="1">Cytoplasm</location>
    </subcellularLocation>
</comment>